<gene>
    <name evidence="1" type="ORF">THOM_0767</name>
</gene>
<dbReference type="AlphaFoldDB" id="L7JYZ3"/>
<dbReference type="HOGENOM" id="CLU_895916_0_0_1"/>
<organism evidence="1 2">
    <name type="scientific">Trachipleistophora hominis</name>
    <name type="common">Microsporidian parasite</name>
    <dbReference type="NCBI Taxonomy" id="72359"/>
    <lineage>
        <taxon>Eukaryota</taxon>
        <taxon>Fungi</taxon>
        <taxon>Fungi incertae sedis</taxon>
        <taxon>Microsporidia</taxon>
        <taxon>Pleistophoridae</taxon>
        <taxon>Trachipleistophora</taxon>
    </lineage>
</organism>
<protein>
    <submittedName>
        <fullName evidence="1">Uncharacterized protein</fullName>
    </submittedName>
</protein>
<evidence type="ECO:0000313" key="1">
    <source>
        <dbReference type="EMBL" id="ELQ76256.1"/>
    </source>
</evidence>
<sequence length="311" mass="36969">VPDQETRRILDLQMKDILDMELCTDYMKLLRMKYEVKAFLPYLTLLNEWNVISLKHDENTIRVTMKSATAEFWAAVNQDVKTDVHLTISERERFFETCKSIEEKGFYRECLFVINRDYDAEKAKILSARLTALKKQIPSIYDSDLGKTLFLPQVLYRPYIDVKKDLMLNGHIDIKKYKFVDLETILMFMRERRIICEYRACTSAIEFTNTFKLKINVTMYNITFPEQLNRSEGRNEEMHAYHLKYLNLVYYTLLRAGSLDIDRLSEMITVLEPFEILEFVKHFNTLFKTTTIDEKVVVCICENEEVQLKFL</sequence>
<dbReference type="InParanoid" id="L7JYZ3"/>
<dbReference type="EMBL" id="JH993858">
    <property type="protein sequence ID" value="ELQ76256.1"/>
    <property type="molecule type" value="Genomic_DNA"/>
</dbReference>
<dbReference type="Proteomes" id="UP000011185">
    <property type="component" value="Unassembled WGS sequence"/>
</dbReference>
<proteinExistence type="predicted"/>
<dbReference type="OrthoDB" id="10536174at2759"/>
<keyword evidence="2" id="KW-1185">Reference proteome</keyword>
<dbReference type="VEuPathDB" id="MicrosporidiaDB:THOM_0767"/>
<reference evidence="1 2" key="1">
    <citation type="journal article" date="2012" name="PLoS Pathog.">
        <title>The genome of the obligate intracellular parasite Trachipleistophora hominis: new insights into microsporidian genome dynamics and reductive evolution.</title>
        <authorList>
            <person name="Heinz E."/>
            <person name="Williams T.A."/>
            <person name="Nakjang S."/>
            <person name="Noel C.J."/>
            <person name="Swan D.C."/>
            <person name="Goldberg A.V."/>
            <person name="Harris S.R."/>
            <person name="Weinmaier T."/>
            <person name="Markert S."/>
            <person name="Becher D."/>
            <person name="Bernhardt J."/>
            <person name="Dagan T."/>
            <person name="Hacker C."/>
            <person name="Lucocq J.M."/>
            <person name="Schweder T."/>
            <person name="Rattei T."/>
            <person name="Hall N."/>
            <person name="Hirt R.P."/>
            <person name="Embley T.M."/>
        </authorList>
    </citation>
    <scope>NUCLEOTIDE SEQUENCE [LARGE SCALE GENOMIC DNA]</scope>
</reference>
<name>L7JYZ3_TRAHO</name>
<evidence type="ECO:0000313" key="2">
    <source>
        <dbReference type="Proteomes" id="UP000011185"/>
    </source>
</evidence>
<accession>L7JYZ3</accession>
<feature type="non-terminal residue" evidence="1">
    <location>
        <position position="1"/>
    </location>
</feature>